<gene>
    <name evidence="2" type="ORF">METZ01_LOCUS356511</name>
</gene>
<evidence type="ECO:0000313" key="2">
    <source>
        <dbReference type="EMBL" id="SVD03657.1"/>
    </source>
</evidence>
<dbReference type="AlphaFoldDB" id="A0A382S352"/>
<organism evidence="2">
    <name type="scientific">marine metagenome</name>
    <dbReference type="NCBI Taxonomy" id="408172"/>
    <lineage>
        <taxon>unclassified sequences</taxon>
        <taxon>metagenomes</taxon>
        <taxon>ecological metagenomes</taxon>
    </lineage>
</organism>
<name>A0A382S352_9ZZZZ</name>
<protein>
    <submittedName>
        <fullName evidence="2">Uncharacterized protein</fullName>
    </submittedName>
</protein>
<proteinExistence type="predicted"/>
<evidence type="ECO:0000256" key="1">
    <source>
        <dbReference type="SAM" id="MobiDB-lite"/>
    </source>
</evidence>
<feature type="compositionally biased region" description="Basic and acidic residues" evidence="1">
    <location>
        <begin position="154"/>
        <end position="190"/>
    </location>
</feature>
<dbReference type="EMBL" id="UINC01125674">
    <property type="protein sequence ID" value="SVD03657.1"/>
    <property type="molecule type" value="Genomic_DNA"/>
</dbReference>
<feature type="region of interest" description="Disordered" evidence="1">
    <location>
        <begin position="154"/>
        <end position="197"/>
    </location>
</feature>
<sequence length="315" mass="36156">STKKTKAIIINTGSLGKISEVRKIILGKTFESKLDDYFAIVTKDMFEEAKEEAFQELEDDECTEDQCVMKIQEILQVENAFKMELTYEDGDTQISITWNNQEEKRVEQDYCEGCNTKEMINTIGGLVDALMGKKNSTKEDERIAAEKRRIEAQKEADLKNEKQKMEEEKRQLAAERRRIEAEKTKNETKTAPKTRNYGFSSSERMRVRFDSSLVGSHEAEFGAWENTPKSLNLMTISMIFKNNFGVGISTINLAGTTTEKLSEYTTYDYKNWGVNGSFLNGYYVFEETNPNTYWIDDMPLSLTLGTSYPLSLEMK</sequence>
<feature type="non-terminal residue" evidence="2">
    <location>
        <position position="1"/>
    </location>
</feature>
<accession>A0A382S352</accession>
<reference evidence="2" key="1">
    <citation type="submission" date="2018-05" db="EMBL/GenBank/DDBJ databases">
        <authorList>
            <person name="Lanie J.A."/>
            <person name="Ng W.-L."/>
            <person name="Kazmierczak K.M."/>
            <person name="Andrzejewski T.M."/>
            <person name="Davidsen T.M."/>
            <person name="Wayne K.J."/>
            <person name="Tettelin H."/>
            <person name="Glass J.I."/>
            <person name="Rusch D."/>
            <person name="Podicherti R."/>
            <person name="Tsui H.-C.T."/>
            <person name="Winkler M.E."/>
        </authorList>
    </citation>
    <scope>NUCLEOTIDE SEQUENCE</scope>
</reference>
<feature type="non-terminal residue" evidence="2">
    <location>
        <position position="315"/>
    </location>
</feature>